<dbReference type="InterPro" id="IPR036388">
    <property type="entry name" value="WH-like_DNA-bd_sf"/>
</dbReference>
<dbReference type="InterPro" id="IPR016461">
    <property type="entry name" value="COMT-like"/>
</dbReference>
<keyword evidence="6" id="KW-1185">Reference proteome</keyword>
<name>A0A845QZW7_9CLOT</name>
<dbReference type="OrthoDB" id="1682723at2"/>
<dbReference type="InterPro" id="IPR001077">
    <property type="entry name" value="COMT_C"/>
</dbReference>
<evidence type="ECO:0000313" key="6">
    <source>
        <dbReference type="Proteomes" id="UP000467132"/>
    </source>
</evidence>
<sequence length="319" mass="37201">MTYLDLYIQIDKYLESKLFFQVVEMKIFDYFHHSTTKEKVAQEMKISIKRLEPLLRVLIKLGWVEKDNEKLINNEKVDKFLYSKSSYYIGEILIIKKELLDFEHIGNLLNGEESKSKRIYDFDRMLDVGAKEIEYFRVDTLIKEAAQLFESESVKSILDLGGGSGLFALELALLYPEAQVRLFDRRSVLDRAKSYIKKRVPLDRLDYQEGDFISDDFGKDYDLIIASGIIDFAYNDVKAFLRKLKDGIASNGYIFLYSASLLKDDALINRELRWLSGRLRSNLVTVSKEEIEHGLEDAGLEVVKKTEDLLYPIWILRRI</sequence>
<evidence type="ECO:0000256" key="3">
    <source>
        <dbReference type="ARBA" id="ARBA00022691"/>
    </source>
</evidence>
<dbReference type="InterPro" id="IPR029063">
    <property type="entry name" value="SAM-dependent_MTases_sf"/>
</dbReference>
<dbReference type="Gene3D" id="1.10.10.10">
    <property type="entry name" value="Winged helix-like DNA-binding domain superfamily/Winged helix DNA-binding domain"/>
    <property type="match status" value="1"/>
</dbReference>
<reference evidence="5 6" key="1">
    <citation type="submission" date="2018-08" db="EMBL/GenBank/DDBJ databases">
        <title>Murine metabolic-syndrome-specific gut microbial biobank.</title>
        <authorList>
            <person name="Liu C."/>
        </authorList>
    </citation>
    <scope>NUCLEOTIDE SEQUENCE [LARGE SCALE GENOMIC DNA]</scope>
    <source>
        <strain evidence="5 6">583</strain>
    </source>
</reference>
<dbReference type="CDD" id="cd02440">
    <property type="entry name" value="AdoMet_MTases"/>
    <property type="match status" value="1"/>
</dbReference>
<dbReference type="RefSeq" id="WP_160198479.1">
    <property type="nucleotide sequence ID" value="NZ_QXXA01000018.1"/>
</dbReference>
<dbReference type="Gene3D" id="3.40.50.150">
    <property type="entry name" value="Vaccinia Virus protein VP39"/>
    <property type="match status" value="1"/>
</dbReference>
<organism evidence="5 6">
    <name type="scientific">Senegalia massiliensis</name>
    <dbReference type="NCBI Taxonomy" id="1720316"/>
    <lineage>
        <taxon>Bacteria</taxon>
        <taxon>Bacillati</taxon>
        <taxon>Bacillota</taxon>
        <taxon>Clostridia</taxon>
        <taxon>Eubacteriales</taxon>
        <taxon>Clostridiaceae</taxon>
        <taxon>Senegalia</taxon>
    </lineage>
</organism>
<comment type="caution">
    <text evidence="5">The sequence shown here is derived from an EMBL/GenBank/DDBJ whole genome shotgun (WGS) entry which is preliminary data.</text>
</comment>
<dbReference type="EMBL" id="QXXA01000018">
    <property type="protein sequence ID" value="NBI08015.1"/>
    <property type="molecule type" value="Genomic_DNA"/>
</dbReference>
<evidence type="ECO:0000259" key="4">
    <source>
        <dbReference type="Pfam" id="PF00891"/>
    </source>
</evidence>
<dbReference type="GO" id="GO:0032259">
    <property type="term" value="P:methylation"/>
    <property type="evidence" value="ECO:0007669"/>
    <property type="project" value="UniProtKB-KW"/>
</dbReference>
<evidence type="ECO:0000256" key="2">
    <source>
        <dbReference type="ARBA" id="ARBA00022679"/>
    </source>
</evidence>
<gene>
    <name evidence="5" type="ORF">D3Z33_14225</name>
</gene>
<dbReference type="Pfam" id="PF00891">
    <property type="entry name" value="Methyltransf_2"/>
    <property type="match status" value="1"/>
</dbReference>
<dbReference type="GO" id="GO:0046983">
    <property type="term" value="F:protein dimerization activity"/>
    <property type="evidence" value="ECO:0007669"/>
    <property type="project" value="InterPro"/>
</dbReference>
<dbReference type="PANTHER" id="PTHR43712">
    <property type="entry name" value="PUTATIVE (AFU_ORTHOLOGUE AFUA_4G14580)-RELATED"/>
    <property type="match status" value="1"/>
</dbReference>
<dbReference type="Proteomes" id="UP000467132">
    <property type="component" value="Unassembled WGS sequence"/>
</dbReference>
<dbReference type="PANTHER" id="PTHR43712:SF2">
    <property type="entry name" value="O-METHYLTRANSFERASE CICE"/>
    <property type="match status" value="1"/>
</dbReference>
<feature type="domain" description="O-methyltransferase C-terminal" evidence="4">
    <location>
        <begin position="143"/>
        <end position="260"/>
    </location>
</feature>
<accession>A0A845QZW7</accession>
<keyword evidence="3" id="KW-0949">S-adenosyl-L-methionine</keyword>
<protein>
    <submittedName>
        <fullName evidence="5">Methyltransferase domain-containing protein</fullName>
    </submittedName>
</protein>
<keyword evidence="2 5" id="KW-0808">Transferase</keyword>
<keyword evidence="1 5" id="KW-0489">Methyltransferase</keyword>
<dbReference type="AlphaFoldDB" id="A0A845QZW7"/>
<dbReference type="SUPFAM" id="SSF53335">
    <property type="entry name" value="S-adenosyl-L-methionine-dependent methyltransferases"/>
    <property type="match status" value="1"/>
</dbReference>
<evidence type="ECO:0000313" key="5">
    <source>
        <dbReference type="EMBL" id="NBI08015.1"/>
    </source>
</evidence>
<dbReference type="GO" id="GO:0008171">
    <property type="term" value="F:O-methyltransferase activity"/>
    <property type="evidence" value="ECO:0007669"/>
    <property type="project" value="InterPro"/>
</dbReference>
<dbReference type="PROSITE" id="PS51683">
    <property type="entry name" value="SAM_OMT_II"/>
    <property type="match status" value="1"/>
</dbReference>
<proteinExistence type="predicted"/>
<evidence type="ECO:0000256" key="1">
    <source>
        <dbReference type="ARBA" id="ARBA00022603"/>
    </source>
</evidence>